<comment type="subcellular location">
    <subcellularLocation>
        <location evidence="1">Nucleus</location>
    </subcellularLocation>
</comment>
<dbReference type="Pfam" id="PF00319">
    <property type="entry name" value="SRF-TF"/>
    <property type="match status" value="1"/>
</dbReference>
<dbReference type="PANTHER" id="PTHR48019">
    <property type="entry name" value="SERUM RESPONSE FACTOR HOMOLOG"/>
    <property type="match status" value="1"/>
</dbReference>
<dbReference type="InterPro" id="IPR036879">
    <property type="entry name" value="TF_MADSbox_sf"/>
</dbReference>
<accession>W9QPZ7</accession>
<dbReference type="InterPro" id="IPR033896">
    <property type="entry name" value="MEF2-like_N"/>
</dbReference>
<dbReference type="STRING" id="981085.W9QPZ7"/>
<gene>
    <name evidence="8" type="ORF">L484_007959</name>
</gene>
<dbReference type="PRINTS" id="PR00404">
    <property type="entry name" value="MADSDOMAIN"/>
</dbReference>
<dbReference type="EMBL" id="KE343942">
    <property type="protein sequence ID" value="EXB48382.1"/>
    <property type="molecule type" value="Genomic_DNA"/>
</dbReference>
<evidence type="ECO:0000256" key="6">
    <source>
        <dbReference type="SAM" id="MobiDB-lite"/>
    </source>
</evidence>
<dbReference type="Proteomes" id="UP000030645">
    <property type="component" value="Unassembled WGS sequence"/>
</dbReference>
<keyword evidence="2" id="KW-0805">Transcription regulation</keyword>
<name>W9QPZ7_9ROSA</name>
<keyword evidence="3" id="KW-0238">DNA-binding</keyword>
<evidence type="ECO:0000256" key="5">
    <source>
        <dbReference type="ARBA" id="ARBA00023242"/>
    </source>
</evidence>
<evidence type="ECO:0000313" key="9">
    <source>
        <dbReference type="Proteomes" id="UP000030645"/>
    </source>
</evidence>
<feature type="region of interest" description="Disordered" evidence="6">
    <location>
        <begin position="13"/>
        <end position="33"/>
    </location>
</feature>
<dbReference type="GO" id="GO:0045944">
    <property type="term" value="P:positive regulation of transcription by RNA polymerase II"/>
    <property type="evidence" value="ECO:0007669"/>
    <property type="project" value="InterPro"/>
</dbReference>
<dbReference type="SUPFAM" id="SSF55455">
    <property type="entry name" value="SRF-like"/>
    <property type="match status" value="1"/>
</dbReference>
<protein>
    <submittedName>
        <fullName evidence="8">Floral homeotic protein DEFICIENS</fullName>
    </submittedName>
</protein>
<organism evidence="8 9">
    <name type="scientific">Morus notabilis</name>
    <dbReference type="NCBI Taxonomy" id="981085"/>
    <lineage>
        <taxon>Eukaryota</taxon>
        <taxon>Viridiplantae</taxon>
        <taxon>Streptophyta</taxon>
        <taxon>Embryophyta</taxon>
        <taxon>Tracheophyta</taxon>
        <taxon>Spermatophyta</taxon>
        <taxon>Magnoliopsida</taxon>
        <taxon>eudicotyledons</taxon>
        <taxon>Gunneridae</taxon>
        <taxon>Pentapetalae</taxon>
        <taxon>rosids</taxon>
        <taxon>fabids</taxon>
        <taxon>Rosales</taxon>
        <taxon>Moraceae</taxon>
        <taxon>Moreae</taxon>
        <taxon>Morus</taxon>
    </lineage>
</organism>
<evidence type="ECO:0000313" key="8">
    <source>
        <dbReference type="EMBL" id="EXB48382.1"/>
    </source>
</evidence>
<dbReference type="eggNOG" id="KOG0014">
    <property type="taxonomic scope" value="Eukaryota"/>
</dbReference>
<feature type="domain" description="MADS-box" evidence="7">
    <location>
        <begin position="35"/>
        <end position="96"/>
    </location>
</feature>
<evidence type="ECO:0000256" key="4">
    <source>
        <dbReference type="ARBA" id="ARBA00023163"/>
    </source>
</evidence>
<dbReference type="GO" id="GO:0046983">
    <property type="term" value="F:protein dimerization activity"/>
    <property type="evidence" value="ECO:0007669"/>
    <property type="project" value="InterPro"/>
</dbReference>
<keyword evidence="5" id="KW-0539">Nucleus</keyword>
<dbReference type="GO" id="GO:0000977">
    <property type="term" value="F:RNA polymerase II transcription regulatory region sequence-specific DNA binding"/>
    <property type="evidence" value="ECO:0007669"/>
    <property type="project" value="InterPro"/>
</dbReference>
<dbReference type="CDD" id="cd00265">
    <property type="entry name" value="MADS_MEF2_like"/>
    <property type="match status" value="1"/>
</dbReference>
<dbReference type="InterPro" id="IPR050142">
    <property type="entry name" value="MADS-box/MEF2_TF"/>
</dbReference>
<proteinExistence type="predicted"/>
<evidence type="ECO:0000256" key="3">
    <source>
        <dbReference type="ARBA" id="ARBA00023125"/>
    </source>
</evidence>
<dbReference type="SMART" id="SM00432">
    <property type="entry name" value="MADS"/>
    <property type="match status" value="1"/>
</dbReference>
<sequence length="203" mass="23689">MDFKSDIDLIHHGEEDHHDHDHDDQDHDQKKPIKMGRGKIQCKMIENQTNRQVTYSKRRNGIFKKASELSVLCDAKVSIIMIPRNATRVHEFCTPGSSTKEMLDRYQRAKGIDVWKTLYEVKSLEDRYFRLLHEITMILISIDRHFLLLLYVLIMKAAQREDSPYGPMYQENIGGGYESDNIGQWGIQSFRFPPPQPSPELSL</sequence>
<dbReference type="AlphaFoldDB" id="W9QPZ7"/>
<keyword evidence="9" id="KW-1185">Reference proteome</keyword>
<keyword evidence="4" id="KW-0804">Transcription</keyword>
<dbReference type="GO" id="GO:0005634">
    <property type="term" value="C:nucleus"/>
    <property type="evidence" value="ECO:0007669"/>
    <property type="project" value="UniProtKB-SubCell"/>
</dbReference>
<reference evidence="9" key="1">
    <citation type="submission" date="2013-01" db="EMBL/GenBank/DDBJ databases">
        <title>Draft Genome Sequence of a Mulberry Tree, Morus notabilis C.K. Schneid.</title>
        <authorList>
            <person name="He N."/>
            <person name="Zhao S."/>
        </authorList>
    </citation>
    <scope>NUCLEOTIDE SEQUENCE</scope>
</reference>
<dbReference type="InterPro" id="IPR002100">
    <property type="entry name" value="TF_MADSbox"/>
</dbReference>
<dbReference type="PROSITE" id="PS50066">
    <property type="entry name" value="MADS_BOX_2"/>
    <property type="match status" value="1"/>
</dbReference>
<evidence type="ECO:0000256" key="2">
    <source>
        <dbReference type="ARBA" id="ARBA00023015"/>
    </source>
</evidence>
<evidence type="ECO:0000259" key="7">
    <source>
        <dbReference type="PROSITE" id="PS50066"/>
    </source>
</evidence>
<evidence type="ECO:0000256" key="1">
    <source>
        <dbReference type="ARBA" id="ARBA00004123"/>
    </source>
</evidence>
<dbReference type="Gene3D" id="3.40.1810.10">
    <property type="entry name" value="Transcription factor, MADS-box"/>
    <property type="match status" value="1"/>
</dbReference>
<feature type="compositionally biased region" description="Basic and acidic residues" evidence="6">
    <location>
        <begin position="13"/>
        <end position="31"/>
    </location>
</feature>